<dbReference type="EMBL" id="CP019445">
    <property type="protein sequence ID" value="APZ03603.1"/>
    <property type="molecule type" value="Genomic_DNA"/>
</dbReference>
<reference evidence="1 2" key="1">
    <citation type="submission" date="2017-01" db="EMBL/GenBank/DDBJ databases">
        <authorList>
            <person name="Cao J.-M."/>
        </authorList>
    </citation>
    <scope>NUCLEOTIDE SEQUENCE [LARGE SCALE GENOMIC DNA]</scope>
    <source>
        <strain evidence="1 2">888-76</strain>
    </source>
</reference>
<dbReference type="InterPro" id="IPR029465">
    <property type="entry name" value="ATPgrasp_TupA"/>
</dbReference>
<dbReference type="RefSeq" id="WP_054803509.1">
    <property type="nucleotide sequence ID" value="NZ_CP019445.1"/>
</dbReference>
<dbReference type="AlphaFoldDB" id="A0A807LBF6"/>
<evidence type="ECO:0000313" key="1">
    <source>
        <dbReference type="EMBL" id="APZ03603.1"/>
    </source>
</evidence>
<accession>A0A807LBF6</accession>
<sequence>MNKFDYFRKYISYLAKKMTACAVADSHFHASRLKRISGREHDLRHPVTLSEKICHRMLYDRNPLYTLLADKLAVRDYVHARTDQLRVVPLLGVYHKVSDIDFNALPQRFVLKCNHDSGSAVVCLDKDELNLGAAINKLSLALKKNMYYATREWQYKDIAPVILCEKYIDVFTRGNKNQTPEMLRLHCFHGVAEVIEADFTDEEGNGYINVYNRAWQLQPYQMEYPNTPGAIPEPDLLQRAIVASERLAKGIDYCRIDLMPAEEVIYFSEITLSPRRGKLKIVPAEWDARLGEMWRLNLT</sequence>
<organism evidence="1 2">
    <name type="scientific">Kosakonia cowanii JCM 10956 = DSM 18146</name>
    <dbReference type="NCBI Taxonomy" id="1300165"/>
    <lineage>
        <taxon>Bacteria</taxon>
        <taxon>Pseudomonadati</taxon>
        <taxon>Pseudomonadota</taxon>
        <taxon>Gammaproteobacteria</taxon>
        <taxon>Enterobacterales</taxon>
        <taxon>Enterobacteriaceae</taxon>
        <taxon>Kosakonia</taxon>
    </lineage>
</organism>
<keyword evidence="1" id="KW-0808">Transferase</keyword>
<name>A0A807LBF6_9ENTR</name>
<dbReference type="Proteomes" id="UP000187148">
    <property type="component" value="Chromosome"/>
</dbReference>
<evidence type="ECO:0000313" key="2">
    <source>
        <dbReference type="Proteomes" id="UP000187148"/>
    </source>
</evidence>
<dbReference type="Pfam" id="PF14305">
    <property type="entry name" value="ATPgrasp_TupA"/>
    <property type="match status" value="1"/>
</dbReference>
<dbReference type="GO" id="GO:0016740">
    <property type="term" value="F:transferase activity"/>
    <property type="evidence" value="ECO:0007669"/>
    <property type="project" value="UniProtKB-KW"/>
</dbReference>
<protein>
    <submittedName>
        <fullName evidence="1">Glycosyl transferase</fullName>
    </submittedName>
</protein>
<keyword evidence="2" id="KW-1185">Reference proteome</keyword>
<dbReference type="KEGG" id="kco:BWI95_00140"/>
<gene>
    <name evidence="1" type="ORF">BWI95_00140</name>
</gene>
<proteinExistence type="predicted"/>